<dbReference type="OrthoDB" id="16510at2759"/>
<dbReference type="EMBL" id="CAJPDR010000464">
    <property type="protein sequence ID" value="CAF9937221.1"/>
    <property type="molecule type" value="Genomic_DNA"/>
</dbReference>
<organism evidence="9 10">
    <name type="scientific">Alectoria fallacina</name>
    <dbReference type="NCBI Taxonomy" id="1903189"/>
    <lineage>
        <taxon>Eukaryota</taxon>
        <taxon>Fungi</taxon>
        <taxon>Dikarya</taxon>
        <taxon>Ascomycota</taxon>
        <taxon>Pezizomycotina</taxon>
        <taxon>Lecanoromycetes</taxon>
        <taxon>OSLEUM clade</taxon>
        <taxon>Lecanoromycetidae</taxon>
        <taxon>Lecanorales</taxon>
        <taxon>Lecanorineae</taxon>
        <taxon>Parmeliaceae</taxon>
        <taxon>Alectoria</taxon>
    </lineage>
</organism>
<keyword evidence="5" id="KW-0256">Endoplasmic reticulum</keyword>
<comment type="similarity">
    <text evidence="2">Belongs to the EMC6 family.</text>
</comment>
<evidence type="ECO:0000256" key="5">
    <source>
        <dbReference type="ARBA" id="ARBA00022824"/>
    </source>
</evidence>
<name>A0A8H3GC55_9LECA</name>
<keyword evidence="7 8" id="KW-0472">Membrane</keyword>
<keyword evidence="4 8" id="KW-0812">Transmembrane</keyword>
<dbReference type="InterPro" id="IPR008504">
    <property type="entry name" value="Emc6"/>
</dbReference>
<dbReference type="InterPro" id="IPR029008">
    <property type="entry name" value="EMC6-like"/>
</dbReference>
<evidence type="ECO:0000256" key="1">
    <source>
        <dbReference type="ARBA" id="ARBA00004477"/>
    </source>
</evidence>
<dbReference type="Pfam" id="PF07019">
    <property type="entry name" value="EMC6"/>
    <property type="match status" value="1"/>
</dbReference>
<reference evidence="9" key="1">
    <citation type="submission" date="2021-03" db="EMBL/GenBank/DDBJ databases">
        <authorList>
            <person name="Tagirdzhanova G."/>
        </authorList>
    </citation>
    <scope>NUCLEOTIDE SEQUENCE</scope>
</reference>
<evidence type="ECO:0000256" key="6">
    <source>
        <dbReference type="ARBA" id="ARBA00022989"/>
    </source>
</evidence>
<dbReference type="GO" id="GO:0034975">
    <property type="term" value="P:protein folding in endoplasmic reticulum"/>
    <property type="evidence" value="ECO:0007669"/>
    <property type="project" value="TreeGrafter"/>
</dbReference>
<protein>
    <recommendedName>
        <fullName evidence="3">ER membrane protein complex subunit 6</fullName>
    </recommendedName>
</protein>
<dbReference type="GO" id="GO:0000045">
    <property type="term" value="P:autophagosome assembly"/>
    <property type="evidence" value="ECO:0007669"/>
    <property type="project" value="TreeGrafter"/>
</dbReference>
<sequence>MPTERERAISPIVQESVQHNTQVISNIRSLTASLFGVASGILGLESYSGFLFYLLGTFFVSVLIWSILAKGRQGDYFQGAWSELWAGDVLNGEIEFWGTLREEARRKGKDVTMGIISAGKGVGAAAEEDDSWSGKLETHVA</sequence>
<evidence type="ECO:0000256" key="3">
    <source>
        <dbReference type="ARBA" id="ARBA00020827"/>
    </source>
</evidence>
<keyword evidence="10" id="KW-1185">Reference proteome</keyword>
<comment type="subcellular location">
    <subcellularLocation>
        <location evidence="1">Endoplasmic reticulum membrane</location>
        <topology evidence="1">Multi-pass membrane protein</topology>
    </subcellularLocation>
</comment>
<keyword evidence="6 8" id="KW-1133">Transmembrane helix</keyword>
<dbReference type="PANTHER" id="PTHR20994:SF0">
    <property type="entry name" value="ER MEMBRANE PROTEIN COMPLEX SUBUNIT 6"/>
    <property type="match status" value="1"/>
</dbReference>
<evidence type="ECO:0000256" key="8">
    <source>
        <dbReference type="SAM" id="Phobius"/>
    </source>
</evidence>
<evidence type="ECO:0000313" key="9">
    <source>
        <dbReference type="EMBL" id="CAF9937221.1"/>
    </source>
</evidence>
<evidence type="ECO:0000256" key="4">
    <source>
        <dbReference type="ARBA" id="ARBA00022692"/>
    </source>
</evidence>
<proteinExistence type="inferred from homology"/>
<evidence type="ECO:0000256" key="7">
    <source>
        <dbReference type="ARBA" id="ARBA00023136"/>
    </source>
</evidence>
<evidence type="ECO:0000313" key="10">
    <source>
        <dbReference type="Proteomes" id="UP000664203"/>
    </source>
</evidence>
<gene>
    <name evidence="9" type="ORF">ALECFALPRED_007143</name>
</gene>
<comment type="caution">
    <text evidence="9">The sequence shown here is derived from an EMBL/GenBank/DDBJ whole genome shotgun (WGS) entry which is preliminary data.</text>
</comment>
<accession>A0A8H3GC55</accession>
<dbReference type="PANTHER" id="PTHR20994">
    <property type="entry name" value="ER MEMBRANE PROTEIN COMPLEX SUBUNIT 6"/>
    <property type="match status" value="1"/>
</dbReference>
<dbReference type="GO" id="GO:0072546">
    <property type="term" value="C:EMC complex"/>
    <property type="evidence" value="ECO:0007669"/>
    <property type="project" value="InterPro"/>
</dbReference>
<dbReference type="AlphaFoldDB" id="A0A8H3GC55"/>
<evidence type="ECO:0000256" key="2">
    <source>
        <dbReference type="ARBA" id="ARBA00009436"/>
    </source>
</evidence>
<feature type="transmembrane region" description="Helical" evidence="8">
    <location>
        <begin position="50"/>
        <end position="68"/>
    </location>
</feature>
<dbReference type="Proteomes" id="UP000664203">
    <property type="component" value="Unassembled WGS sequence"/>
</dbReference>